<keyword evidence="4" id="KW-1185">Reference proteome</keyword>
<name>A0ABX0F8U2_9BACL</name>
<accession>A0ABX0F8U2</accession>
<dbReference type="EMBL" id="JAAFGS010000003">
    <property type="protein sequence ID" value="NGZ75626.1"/>
    <property type="molecule type" value="Genomic_DNA"/>
</dbReference>
<comment type="caution">
    <text evidence="3">The sequence shown here is derived from an EMBL/GenBank/DDBJ whole genome shotgun (WGS) entry which is preliminary data.</text>
</comment>
<dbReference type="RefSeq" id="WP_166274046.1">
    <property type="nucleotide sequence ID" value="NZ_JAAFGS010000003.1"/>
</dbReference>
<proteinExistence type="predicted"/>
<gene>
    <name evidence="3" type="ORF">GYN08_09845</name>
</gene>
<organism evidence="3 4">
    <name type="scientific">Saccharibacillus alkalitolerans</name>
    <dbReference type="NCBI Taxonomy" id="2705290"/>
    <lineage>
        <taxon>Bacteria</taxon>
        <taxon>Bacillati</taxon>
        <taxon>Bacillota</taxon>
        <taxon>Bacilli</taxon>
        <taxon>Bacillales</taxon>
        <taxon>Paenibacillaceae</taxon>
        <taxon>Saccharibacillus</taxon>
    </lineage>
</organism>
<dbReference type="CDD" id="cd00077">
    <property type="entry name" value="HDc"/>
    <property type="match status" value="1"/>
</dbReference>
<evidence type="ECO:0000313" key="3">
    <source>
        <dbReference type="EMBL" id="NGZ75626.1"/>
    </source>
</evidence>
<evidence type="ECO:0000256" key="1">
    <source>
        <dbReference type="SAM" id="MobiDB-lite"/>
    </source>
</evidence>
<dbReference type="InterPro" id="IPR003607">
    <property type="entry name" value="HD/PDEase_dom"/>
</dbReference>
<feature type="domain" description="HD" evidence="2">
    <location>
        <begin position="73"/>
        <end position="174"/>
    </location>
</feature>
<dbReference type="Gene3D" id="1.10.3210.10">
    <property type="entry name" value="Hypothetical protein af1432"/>
    <property type="match status" value="1"/>
</dbReference>
<feature type="compositionally biased region" description="Polar residues" evidence="1">
    <location>
        <begin position="1"/>
        <end position="13"/>
    </location>
</feature>
<dbReference type="Proteomes" id="UP000800303">
    <property type="component" value="Unassembled WGS sequence"/>
</dbReference>
<dbReference type="InterPro" id="IPR006674">
    <property type="entry name" value="HD_domain"/>
</dbReference>
<dbReference type="Pfam" id="PF01966">
    <property type="entry name" value="HD"/>
    <property type="match status" value="1"/>
</dbReference>
<dbReference type="SMART" id="SM00471">
    <property type="entry name" value="HDc"/>
    <property type="match status" value="1"/>
</dbReference>
<dbReference type="SUPFAM" id="SSF109604">
    <property type="entry name" value="HD-domain/PDEase-like"/>
    <property type="match status" value="1"/>
</dbReference>
<evidence type="ECO:0000313" key="4">
    <source>
        <dbReference type="Proteomes" id="UP000800303"/>
    </source>
</evidence>
<evidence type="ECO:0000259" key="2">
    <source>
        <dbReference type="PROSITE" id="PS51831"/>
    </source>
</evidence>
<sequence>MFNSETSSLTSGQPAGMYGQMAGPGALRDPLWGTVTELSETETALLRTETLRRLHFVRHAGPAALHTQHTSTRLQHTLGVFALIAHFAPERPELRAAALLHDAGHGPFSHALEGIEGFDHHARAEKELHAEEIRRILEDGGLDRAEVLDLIEGRIASPLRSGEKILHADHLDSWVRSAASFGILPKPAPELLRGFRLSGPHLEADADAAELTLRLILHEAHYHASPDNVGPIAVLRALTRRLIDAGGLPPAELGGLADDELLALLRRHPSTAEEAGRLLYRPHELRVVRAGEPAPEEAYRHSLHKLYLALPLIRGGAAPSNLPSYAQLGELDGLLGEYRVFWEGAL</sequence>
<dbReference type="PROSITE" id="PS51831">
    <property type="entry name" value="HD"/>
    <property type="match status" value="1"/>
</dbReference>
<protein>
    <submittedName>
        <fullName evidence="3">HD domain-containing protein</fullName>
    </submittedName>
</protein>
<reference evidence="3 4" key="1">
    <citation type="submission" date="2020-01" db="EMBL/GenBank/DDBJ databases">
        <title>Polyphasic characterisation and genomic insights into a novel alkali tolerant bacterium VR-M41.</title>
        <authorList>
            <person name="Vemuluri V.R."/>
        </authorList>
    </citation>
    <scope>NUCLEOTIDE SEQUENCE [LARGE SCALE GENOMIC DNA]</scope>
    <source>
        <strain evidence="3 4">VR-M41</strain>
    </source>
</reference>
<feature type="region of interest" description="Disordered" evidence="1">
    <location>
        <begin position="1"/>
        <end position="22"/>
    </location>
</feature>